<organism evidence="6 7">
    <name type="scientific">Methylomonas lenta</name>
    <dbReference type="NCBI Taxonomy" id="980561"/>
    <lineage>
        <taxon>Bacteria</taxon>
        <taxon>Pseudomonadati</taxon>
        <taxon>Pseudomonadota</taxon>
        <taxon>Gammaproteobacteria</taxon>
        <taxon>Methylococcales</taxon>
        <taxon>Methylococcaceae</taxon>
        <taxon>Methylomonas</taxon>
    </lineage>
</organism>
<dbReference type="GO" id="GO:0009403">
    <property type="term" value="P:toxin biosynthetic process"/>
    <property type="evidence" value="ECO:0007669"/>
    <property type="project" value="InterPro"/>
</dbReference>
<dbReference type="PANTHER" id="PTHR36926:SF1">
    <property type="entry name" value="COLICIN V PRODUCTION PROTEIN"/>
    <property type="match status" value="1"/>
</dbReference>
<dbReference type="AlphaFoldDB" id="A0A177N3H5"/>
<evidence type="ECO:0000256" key="4">
    <source>
        <dbReference type="ARBA" id="ARBA00023136"/>
    </source>
</evidence>
<evidence type="ECO:0000256" key="5">
    <source>
        <dbReference type="SAM" id="Phobius"/>
    </source>
</evidence>
<name>A0A177N3H5_9GAMM</name>
<evidence type="ECO:0000256" key="3">
    <source>
        <dbReference type="ARBA" id="ARBA00022989"/>
    </source>
</evidence>
<feature type="transmembrane region" description="Helical" evidence="5">
    <location>
        <begin position="109"/>
        <end position="132"/>
    </location>
</feature>
<keyword evidence="7" id="KW-1185">Reference proteome</keyword>
<evidence type="ECO:0000313" key="7">
    <source>
        <dbReference type="Proteomes" id="UP000078476"/>
    </source>
</evidence>
<dbReference type="Pfam" id="PF02674">
    <property type="entry name" value="Colicin_V"/>
    <property type="match status" value="1"/>
</dbReference>
<reference evidence="6 7" key="1">
    <citation type="submission" date="2016-03" db="EMBL/GenBank/DDBJ databases">
        <authorList>
            <person name="Ploux O."/>
        </authorList>
    </citation>
    <scope>NUCLEOTIDE SEQUENCE [LARGE SCALE GENOMIC DNA]</scope>
    <source>
        <strain evidence="6 7">R-45370</strain>
    </source>
</reference>
<feature type="transmembrane region" description="Helical" evidence="5">
    <location>
        <begin position="73"/>
        <end position="97"/>
    </location>
</feature>
<dbReference type="InterPro" id="IPR052719">
    <property type="entry name" value="CvpA-like"/>
</dbReference>
<dbReference type="Proteomes" id="UP000078476">
    <property type="component" value="Unassembled WGS sequence"/>
</dbReference>
<evidence type="ECO:0000256" key="2">
    <source>
        <dbReference type="ARBA" id="ARBA00022692"/>
    </source>
</evidence>
<dbReference type="InterPro" id="IPR003825">
    <property type="entry name" value="Colicin-V_CvpA"/>
</dbReference>
<feature type="transmembrane region" description="Helical" evidence="5">
    <location>
        <begin position="12"/>
        <end position="30"/>
    </location>
</feature>
<comment type="caution">
    <text evidence="6">The sequence shown here is derived from an EMBL/GenBank/DDBJ whole genome shotgun (WGS) entry which is preliminary data.</text>
</comment>
<keyword evidence="2 5" id="KW-0812">Transmembrane</keyword>
<feature type="transmembrane region" description="Helical" evidence="5">
    <location>
        <begin position="37"/>
        <end position="53"/>
    </location>
</feature>
<sequence length="172" mass="19213">MWDALALDKMIWIDYSIACLVMVSALIGLFRGFIKEAFALLIWIVAIGVGMHYCRDFAILLQDSISYPSARIAVAFAILFFMTLLLGSLISFILNQLIEKTGLTGTDRLLGMLFGVIRGAVLVALLVMLAGITPLPEDPWWKQSLLIPPFQSLAIWLKDHIPSDLTGYIHFR</sequence>
<keyword evidence="4 5" id="KW-0472">Membrane</keyword>
<evidence type="ECO:0000256" key="1">
    <source>
        <dbReference type="ARBA" id="ARBA00004141"/>
    </source>
</evidence>
<dbReference type="EMBL" id="LUUI01000137">
    <property type="protein sequence ID" value="OAI11740.1"/>
    <property type="molecule type" value="Genomic_DNA"/>
</dbReference>
<dbReference type="GO" id="GO:0016020">
    <property type="term" value="C:membrane"/>
    <property type="evidence" value="ECO:0007669"/>
    <property type="project" value="UniProtKB-SubCell"/>
</dbReference>
<keyword evidence="3 5" id="KW-1133">Transmembrane helix</keyword>
<proteinExistence type="predicted"/>
<dbReference type="PANTHER" id="PTHR36926">
    <property type="entry name" value="COLICIN V PRODUCTION PROTEIN"/>
    <property type="match status" value="1"/>
</dbReference>
<evidence type="ECO:0000313" key="6">
    <source>
        <dbReference type="EMBL" id="OAI11740.1"/>
    </source>
</evidence>
<dbReference type="STRING" id="980561.A1359_01570"/>
<protein>
    <submittedName>
        <fullName evidence="6">Colicin V production CvpA</fullName>
    </submittedName>
</protein>
<gene>
    <name evidence="6" type="ORF">A1359_01570</name>
</gene>
<accession>A0A177N3H5</accession>
<comment type="subcellular location">
    <subcellularLocation>
        <location evidence="1">Membrane</location>
        <topology evidence="1">Multi-pass membrane protein</topology>
    </subcellularLocation>
</comment>